<dbReference type="Proteomes" id="UP000499080">
    <property type="component" value="Unassembled WGS sequence"/>
</dbReference>
<keyword evidence="2" id="KW-1185">Reference proteome</keyword>
<dbReference type="EMBL" id="BGPR01143858">
    <property type="protein sequence ID" value="GBN73061.1"/>
    <property type="molecule type" value="Genomic_DNA"/>
</dbReference>
<organism evidence="1 2">
    <name type="scientific">Araneus ventricosus</name>
    <name type="common">Orbweaver spider</name>
    <name type="synonym">Epeira ventricosa</name>
    <dbReference type="NCBI Taxonomy" id="182803"/>
    <lineage>
        <taxon>Eukaryota</taxon>
        <taxon>Metazoa</taxon>
        <taxon>Ecdysozoa</taxon>
        <taxon>Arthropoda</taxon>
        <taxon>Chelicerata</taxon>
        <taxon>Arachnida</taxon>
        <taxon>Araneae</taxon>
        <taxon>Araneomorphae</taxon>
        <taxon>Entelegynae</taxon>
        <taxon>Araneoidea</taxon>
        <taxon>Araneidae</taxon>
        <taxon>Araneus</taxon>
    </lineage>
</organism>
<accession>A0A4Y2RBM2</accession>
<comment type="caution">
    <text evidence="1">The sequence shown here is derived from an EMBL/GenBank/DDBJ whole genome shotgun (WGS) entry which is preliminary data.</text>
</comment>
<protein>
    <submittedName>
        <fullName evidence="1">Uncharacterized protein</fullName>
    </submittedName>
</protein>
<reference evidence="1 2" key="1">
    <citation type="journal article" date="2019" name="Sci. Rep.">
        <title>Orb-weaving spider Araneus ventricosus genome elucidates the spidroin gene catalogue.</title>
        <authorList>
            <person name="Kono N."/>
            <person name="Nakamura H."/>
            <person name="Ohtoshi R."/>
            <person name="Moran D.A.P."/>
            <person name="Shinohara A."/>
            <person name="Yoshida Y."/>
            <person name="Fujiwara M."/>
            <person name="Mori M."/>
            <person name="Tomita M."/>
            <person name="Arakawa K."/>
        </authorList>
    </citation>
    <scope>NUCLEOTIDE SEQUENCE [LARGE SCALE GENOMIC DNA]</scope>
</reference>
<name>A0A4Y2RBM2_ARAVE</name>
<dbReference type="AlphaFoldDB" id="A0A4Y2RBM2"/>
<proteinExistence type="predicted"/>
<gene>
    <name evidence="1" type="ORF">AVEN_187327_1</name>
</gene>
<evidence type="ECO:0000313" key="1">
    <source>
        <dbReference type="EMBL" id="GBN73061.1"/>
    </source>
</evidence>
<evidence type="ECO:0000313" key="2">
    <source>
        <dbReference type="Proteomes" id="UP000499080"/>
    </source>
</evidence>
<sequence>MGKRMFMDKKEGFRFLGGYTNSGVVVLVKISVDGTYVLQRDGLVHDQVMAILAGSRFLYRNSGVIALSKISIDGMYLLQRNWCMIR</sequence>